<dbReference type="InterPro" id="IPR002516">
    <property type="entry name" value="Glyco_trans_11"/>
</dbReference>
<dbReference type="Proteomes" id="UP001209229">
    <property type="component" value="Unassembled WGS sequence"/>
</dbReference>
<comment type="caution">
    <text evidence="3">The sequence shown here is derived from an EMBL/GenBank/DDBJ whole genome shotgun (WGS) entry which is preliminary data.</text>
</comment>
<dbReference type="GO" id="GO:0016020">
    <property type="term" value="C:membrane"/>
    <property type="evidence" value="ECO:0007669"/>
    <property type="project" value="InterPro"/>
</dbReference>
<dbReference type="CDD" id="cd11301">
    <property type="entry name" value="Fut1_Fut2_like"/>
    <property type="match status" value="1"/>
</dbReference>
<evidence type="ECO:0000313" key="4">
    <source>
        <dbReference type="Proteomes" id="UP001209229"/>
    </source>
</evidence>
<dbReference type="PANTHER" id="PTHR11927:SF9">
    <property type="entry name" value="L-FUCOSYLTRANSFERASE"/>
    <property type="match status" value="1"/>
</dbReference>
<dbReference type="Pfam" id="PF01531">
    <property type="entry name" value="Glyco_transf_11"/>
    <property type="match status" value="1"/>
</dbReference>
<dbReference type="EMBL" id="JAPDPJ010000088">
    <property type="protein sequence ID" value="MCW3789193.1"/>
    <property type="molecule type" value="Genomic_DNA"/>
</dbReference>
<evidence type="ECO:0000313" key="3">
    <source>
        <dbReference type="EMBL" id="MCW3789193.1"/>
    </source>
</evidence>
<protein>
    <submittedName>
        <fullName evidence="3">Alpha-1,2-fucosyltransferase</fullName>
    </submittedName>
</protein>
<accession>A0AAE3SH57</accession>
<proteinExistence type="predicted"/>
<dbReference type="GO" id="GO:0005975">
    <property type="term" value="P:carbohydrate metabolic process"/>
    <property type="evidence" value="ECO:0007669"/>
    <property type="project" value="InterPro"/>
</dbReference>
<reference evidence="3" key="1">
    <citation type="submission" date="2022-10" db="EMBL/GenBank/DDBJ databases">
        <authorList>
            <person name="Yu W.X."/>
        </authorList>
    </citation>
    <scope>NUCLEOTIDE SEQUENCE</scope>
    <source>
        <strain evidence="3">AAT</strain>
    </source>
</reference>
<keyword evidence="4" id="KW-1185">Reference proteome</keyword>
<organism evidence="3 4">
    <name type="scientific">Plebeiibacterium sediminum</name>
    <dbReference type="NCBI Taxonomy" id="2992112"/>
    <lineage>
        <taxon>Bacteria</taxon>
        <taxon>Pseudomonadati</taxon>
        <taxon>Bacteroidota</taxon>
        <taxon>Bacteroidia</taxon>
        <taxon>Marinilabiliales</taxon>
        <taxon>Marinilabiliaceae</taxon>
        <taxon>Plebeiibacterium</taxon>
    </lineage>
</organism>
<dbReference type="GO" id="GO:0008107">
    <property type="term" value="F:galactoside 2-alpha-L-fucosyltransferase activity"/>
    <property type="evidence" value="ECO:0007669"/>
    <property type="project" value="InterPro"/>
</dbReference>
<sequence>MIISKIQGGLGNQLFQYATGRMLSLKHNVPLLLDLSWFENNQRDTKREFKLNKFNCQYSVASYNDLLAFEHKPSNFFITKLKKLEDIIHSRKVIVEHSFKNINPHIFKAPKNTFLSGYWQSEAYFLKIKDVLKKELSINNNNLFFSKITANKTITIGIHVRRGDYVTNPIYKKKFGTCSLDYYKNAINYINMHTINAHYYIFSDDISWCKLNLKIQHPHEYVQTKSDIEDFALLKQCHHQIIANSSFSWWAAWLNTNNNKIVIAPNQWQNNASTNGINLRLPSNWITL</sequence>
<dbReference type="PANTHER" id="PTHR11927">
    <property type="entry name" value="GALACTOSIDE 2-L-FUCOSYLTRANSFERASE"/>
    <property type="match status" value="1"/>
</dbReference>
<evidence type="ECO:0000256" key="2">
    <source>
        <dbReference type="ARBA" id="ARBA00022679"/>
    </source>
</evidence>
<name>A0AAE3SH57_9BACT</name>
<dbReference type="AlphaFoldDB" id="A0AAE3SH57"/>
<dbReference type="RefSeq" id="WP_301192751.1">
    <property type="nucleotide sequence ID" value="NZ_JAPDPJ010000088.1"/>
</dbReference>
<keyword evidence="2" id="KW-0808">Transferase</keyword>
<gene>
    <name evidence="3" type="ORF">OM075_22200</name>
</gene>
<evidence type="ECO:0000256" key="1">
    <source>
        <dbReference type="ARBA" id="ARBA00022676"/>
    </source>
</evidence>
<keyword evidence="1" id="KW-0328">Glycosyltransferase</keyword>